<organism evidence="3 4">
    <name type="scientific">Paracoccus gahaiensis</name>
    <dbReference type="NCBI Taxonomy" id="1706839"/>
    <lineage>
        <taxon>Bacteria</taxon>
        <taxon>Pseudomonadati</taxon>
        <taxon>Pseudomonadota</taxon>
        <taxon>Alphaproteobacteria</taxon>
        <taxon>Rhodobacterales</taxon>
        <taxon>Paracoccaceae</taxon>
        <taxon>Paracoccus</taxon>
    </lineage>
</organism>
<protein>
    <submittedName>
        <fullName evidence="3">Tripartite tricarboxylate transporter TctB family protein</fullName>
    </submittedName>
</protein>
<evidence type="ECO:0000313" key="3">
    <source>
        <dbReference type="EMBL" id="TJZ90618.1"/>
    </source>
</evidence>
<evidence type="ECO:0000256" key="1">
    <source>
        <dbReference type="SAM" id="Phobius"/>
    </source>
</evidence>
<sequence>MRWSRRACSPSNQAHRALRVGAPARRAPFPMETHMTGRHRLLTMEFALPAFFLVLTTIYLAQTFAIRGQSGAFWQGPRAMPIAASVLMYALLLVVLVRQVRQDTTPDQPGEILRPLLVMLATGAYIFLFQPLGYGLSTVLFVSALFVIFEFRTAQPAAFALYALIVTATFYILYAVIFGVRLPQLFGVI</sequence>
<comment type="caution">
    <text evidence="3">The sequence shown here is derived from an EMBL/GenBank/DDBJ whole genome shotgun (WGS) entry which is preliminary data.</text>
</comment>
<dbReference type="AlphaFoldDB" id="A0A4V5MV35"/>
<feature type="transmembrane region" description="Helical" evidence="1">
    <location>
        <begin position="112"/>
        <end position="128"/>
    </location>
</feature>
<dbReference type="Proteomes" id="UP000309747">
    <property type="component" value="Unassembled WGS sequence"/>
</dbReference>
<name>A0A4V5MV35_9RHOB</name>
<dbReference type="Pfam" id="PF07331">
    <property type="entry name" value="TctB"/>
    <property type="match status" value="1"/>
</dbReference>
<keyword evidence="4" id="KW-1185">Reference proteome</keyword>
<feature type="transmembrane region" description="Helical" evidence="1">
    <location>
        <begin position="41"/>
        <end position="62"/>
    </location>
</feature>
<dbReference type="InterPro" id="IPR009936">
    <property type="entry name" value="DUF1468"/>
</dbReference>
<keyword evidence="1" id="KW-0812">Transmembrane</keyword>
<keyword evidence="1" id="KW-1133">Transmembrane helix</keyword>
<gene>
    <name evidence="3" type="ORF">FA743_14585</name>
</gene>
<reference evidence="3 4" key="1">
    <citation type="submission" date="2019-04" db="EMBL/GenBank/DDBJ databases">
        <authorList>
            <person name="Li J."/>
        </authorList>
    </citation>
    <scope>NUCLEOTIDE SEQUENCE [LARGE SCALE GENOMIC DNA]</scope>
    <source>
        <strain evidence="3 4">KCTC 42687</strain>
    </source>
</reference>
<accession>A0A4V5MV35</accession>
<proteinExistence type="predicted"/>
<feature type="transmembrane region" description="Helical" evidence="1">
    <location>
        <begin position="82"/>
        <end position="100"/>
    </location>
</feature>
<evidence type="ECO:0000313" key="4">
    <source>
        <dbReference type="Proteomes" id="UP000309747"/>
    </source>
</evidence>
<dbReference type="OrthoDB" id="7347787at2"/>
<feature type="transmembrane region" description="Helical" evidence="1">
    <location>
        <begin position="158"/>
        <end position="180"/>
    </location>
</feature>
<feature type="domain" description="DUF1468" evidence="2">
    <location>
        <begin position="48"/>
        <end position="183"/>
    </location>
</feature>
<dbReference type="EMBL" id="SUNI01000015">
    <property type="protein sequence ID" value="TJZ90618.1"/>
    <property type="molecule type" value="Genomic_DNA"/>
</dbReference>
<feature type="transmembrane region" description="Helical" evidence="1">
    <location>
        <begin position="134"/>
        <end position="151"/>
    </location>
</feature>
<evidence type="ECO:0000259" key="2">
    <source>
        <dbReference type="Pfam" id="PF07331"/>
    </source>
</evidence>
<keyword evidence="1" id="KW-0472">Membrane</keyword>